<sequence length="132" mass="14984">MKERTTSSWTEMQYVQSDSPIRAITCKADWPNAGDKWGWRAGKRLDDSFEAIAKRKRLASIGLFDIDFDSDMKERTTSSRTKLQSLLPDYSIRAITCMAVSLVYAEIVTVSFAAKLSVKTKMDTVTFDVKQQ</sequence>
<protein>
    <submittedName>
        <fullName evidence="2">Uncharacterized protein</fullName>
    </submittedName>
</protein>
<evidence type="ECO:0000256" key="1">
    <source>
        <dbReference type="SAM" id="Phobius"/>
    </source>
</evidence>
<comment type="caution">
    <text evidence="2">The sequence shown here is derived from an EMBL/GenBank/DDBJ whole genome shotgun (WGS) entry which is preliminary data.</text>
</comment>
<name>A0ABQ7TUS5_SOLTU</name>
<evidence type="ECO:0000313" key="3">
    <source>
        <dbReference type="Proteomes" id="UP000826656"/>
    </source>
</evidence>
<keyword evidence="1" id="KW-1133">Transmembrane helix</keyword>
<keyword evidence="1" id="KW-0812">Transmembrane</keyword>
<evidence type="ECO:0000313" key="2">
    <source>
        <dbReference type="EMBL" id="KAH0738306.1"/>
    </source>
</evidence>
<feature type="transmembrane region" description="Helical" evidence="1">
    <location>
        <begin position="90"/>
        <end position="114"/>
    </location>
</feature>
<reference evidence="2 3" key="1">
    <citation type="journal article" date="2021" name="bioRxiv">
        <title>Chromosome-scale and haplotype-resolved genome assembly of a tetraploid potato cultivar.</title>
        <authorList>
            <person name="Sun H."/>
            <person name="Jiao W.-B."/>
            <person name="Krause K."/>
            <person name="Campoy J.A."/>
            <person name="Goel M."/>
            <person name="Folz-Donahue K."/>
            <person name="Kukat C."/>
            <person name="Huettel B."/>
            <person name="Schneeberger K."/>
        </authorList>
    </citation>
    <scope>NUCLEOTIDE SEQUENCE [LARGE SCALE GENOMIC DNA]</scope>
    <source>
        <strain evidence="2">SolTubOtavaFocal</strain>
        <tissue evidence="2">Leaves</tissue>
    </source>
</reference>
<gene>
    <name evidence="2" type="ORF">KY290_037011</name>
</gene>
<organism evidence="2 3">
    <name type="scientific">Solanum tuberosum</name>
    <name type="common">Potato</name>
    <dbReference type="NCBI Taxonomy" id="4113"/>
    <lineage>
        <taxon>Eukaryota</taxon>
        <taxon>Viridiplantae</taxon>
        <taxon>Streptophyta</taxon>
        <taxon>Embryophyta</taxon>
        <taxon>Tracheophyta</taxon>
        <taxon>Spermatophyta</taxon>
        <taxon>Magnoliopsida</taxon>
        <taxon>eudicotyledons</taxon>
        <taxon>Gunneridae</taxon>
        <taxon>Pentapetalae</taxon>
        <taxon>asterids</taxon>
        <taxon>lamiids</taxon>
        <taxon>Solanales</taxon>
        <taxon>Solanaceae</taxon>
        <taxon>Solanoideae</taxon>
        <taxon>Solaneae</taxon>
        <taxon>Solanum</taxon>
    </lineage>
</organism>
<keyword evidence="3" id="KW-1185">Reference proteome</keyword>
<keyword evidence="1" id="KW-0472">Membrane</keyword>
<dbReference type="Proteomes" id="UP000826656">
    <property type="component" value="Unassembled WGS sequence"/>
</dbReference>
<dbReference type="EMBL" id="JAIVGD010000028">
    <property type="protein sequence ID" value="KAH0738306.1"/>
    <property type="molecule type" value="Genomic_DNA"/>
</dbReference>
<accession>A0ABQ7TUS5</accession>
<proteinExistence type="predicted"/>